<proteinExistence type="predicted"/>
<dbReference type="Proteomes" id="UP001168877">
    <property type="component" value="Unassembled WGS sequence"/>
</dbReference>
<reference evidence="2" key="2">
    <citation type="submission" date="2023-06" db="EMBL/GenBank/DDBJ databases">
        <authorList>
            <person name="Swenson N.G."/>
            <person name="Wegrzyn J.L."/>
            <person name="Mcevoy S.L."/>
        </authorList>
    </citation>
    <scope>NUCLEOTIDE SEQUENCE</scope>
    <source>
        <strain evidence="2">NS2018</strain>
        <tissue evidence="2">Leaf</tissue>
    </source>
</reference>
<feature type="region of interest" description="Disordered" evidence="1">
    <location>
        <begin position="86"/>
        <end position="111"/>
    </location>
</feature>
<keyword evidence="3" id="KW-1185">Reference proteome</keyword>
<accession>A0AA39RRC6</accession>
<reference evidence="2" key="1">
    <citation type="journal article" date="2022" name="Plant J.">
        <title>Strategies of tolerance reflected in two North American maple genomes.</title>
        <authorList>
            <person name="McEvoy S.L."/>
            <person name="Sezen U.U."/>
            <person name="Trouern-Trend A."/>
            <person name="McMahon S.M."/>
            <person name="Schaberg P.G."/>
            <person name="Yang J."/>
            <person name="Wegrzyn J.L."/>
            <person name="Swenson N.G."/>
        </authorList>
    </citation>
    <scope>NUCLEOTIDE SEQUENCE</scope>
    <source>
        <strain evidence="2">NS2018</strain>
    </source>
</reference>
<comment type="caution">
    <text evidence="2">The sequence shown here is derived from an EMBL/GenBank/DDBJ whole genome shotgun (WGS) entry which is preliminary data.</text>
</comment>
<protein>
    <submittedName>
        <fullName evidence="2">Uncharacterized protein</fullName>
    </submittedName>
</protein>
<sequence>MNKLSSSPVTFSSLFDSVAKRWLDGRPSIVTALGEESPPTTTASPIHLQSLTFHEHSIIDREFAAVELVDDKKAAALVDFQNSTTIEPVERPNTEGERQRARIDDLEKELG</sequence>
<gene>
    <name evidence="2" type="ORF">LWI29_025329</name>
</gene>
<name>A0AA39RRC6_ACESA</name>
<evidence type="ECO:0000313" key="3">
    <source>
        <dbReference type="Proteomes" id="UP001168877"/>
    </source>
</evidence>
<dbReference type="AlphaFoldDB" id="A0AA39RRC6"/>
<feature type="compositionally biased region" description="Basic and acidic residues" evidence="1">
    <location>
        <begin position="88"/>
        <end position="111"/>
    </location>
</feature>
<dbReference type="EMBL" id="JAUESC010000386">
    <property type="protein sequence ID" value="KAK0576915.1"/>
    <property type="molecule type" value="Genomic_DNA"/>
</dbReference>
<evidence type="ECO:0000256" key="1">
    <source>
        <dbReference type="SAM" id="MobiDB-lite"/>
    </source>
</evidence>
<evidence type="ECO:0000313" key="2">
    <source>
        <dbReference type="EMBL" id="KAK0576915.1"/>
    </source>
</evidence>
<organism evidence="2 3">
    <name type="scientific">Acer saccharum</name>
    <name type="common">Sugar maple</name>
    <dbReference type="NCBI Taxonomy" id="4024"/>
    <lineage>
        <taxon>Eukaryota</taxon>
        <taxon>Viridiplantae</taxon>
        <taxon>Streptophyta</taxon>
        <taxon>Embryophyta</taxon>
        <taxon>Tracheophyta</taxon>
        <taxon>Spermatophyta</taxon>
        <taxon>Magnoliopsida</taxon>
        <taxon>eudicotyledons</taxon>
        <taxon>Gunneridae</taxon>
        <taxon>Pentapetalae</taxon>
        <taxon>rosids</taxon>
        <taxon>malvids</taxon>
        <taxon>Sapindales</taxon>
        <taxon>Sapindaceae</taxon>
        <taxon>Hippocastanoideae</taxon>
        <taxon>Acereae</taxon>
        <taxon>Acer</taxon>
    </lineage>
</organism>